<evidence type="ECO:0000313" key="2">
    <source>
        <dbReference type="Proteomes" id="UP000835052"/>
    </source>
</evidence>
<keyword evidence="2" id="KW-1185">Reference proteome</keyword>
<dbReference type="Proteomes" id="UP000835052">
    <property type="component" value="Unassembled WGS sequence"/>
</dbReference>
<comment type="caution">
    <text evidence="1">The sequence shown here is derived from an EMBL/GenBank/DDBJ whole genome shotgun (WGS) entry which is preliminary data.</text>
</comment>
<evidence type="ECO:0000313" key="1">
    <source>
        <dbReference type="EMBL" id="CAD6199405.1"/>
    </source>
</evidence>
<name>A0A8S1HUB9_9PELO</name>
<proteinExistence type="predicted"/>
<reference evidence="1" key="1">
    <citation type="submission" date="2020-10" db="EMBL/GenBank/DDBJ databases">
        <authorList>
            <person name="Kikuchi T."/>
        </authorList>
    </citation>
    <scope>NUCLEOTIDE SEQUENCE</scope>
    <source>
        <strain evidence="1">NKZ352</strain>
    </source>
</reference>
<dbReference type="EMBL" id="CAJGYM010000173">
    <property type="protein sequence ID" value="CAD6199405.1"/>
    <property type="molecule type" value="Genomic_DNA"/>
</dbReference>
<accession>A0A8S1HUB9</accession>
<gene>
    <name evidence="1" type="ORF">CAUJ_LOCUS15308</name>
</gene>
<organism evidence="1 2">
    <name type="scientific">Caenorhabditis auriculariae</name>
    <dbReference type="NCBI Taxonomy" id="2777116"/>
    <lineage>
        <taxon>Eukaryota</taxon>
        <taxon>Metazoa</taxon>
        <taxon>Ecdysozoa</taxon>
        <taxon>Nematoda</taxon>
        <taxon>Chromadorea</taxon>
        <taxon>Rhabditida</taxon>
        <taxon>Rhabditina</taxon>
        <taxon>Rhabditomorpha</taxon>
        <taxon>Rhabditoidea</taxon>
        <taxon>Rhabditidae</taxon>
        <taxon>Peloderinae</taxon>
        <taxon>Caenorhabditis</taxon>
    </lineage>
</organism>
<protein>
    <submittedName>
        <fullName evidence="1">Uncharacterized protein</fullName>
    </submittedName>
</protein>
<sequence>MSVKRHNRTGSTETRRPLQVFGGCITDHDDYGYRTRMLAHEISQPVMQPSTLKEGVARRRRQQQNIFLSGWSPKIVAGIGGRERQKWTAAQNTADAEMSTRDALIASRETASLEYDKLRPPPLRDPFCCSLSPYHIPGRLSARFQILSV</sequence>
<dbReference type="AlphaFoldDB" id="A0A8S1HUB9"/>